<dbReference type="InterPro" id="IPR036259">
    <property type="entry name" value="MFS_trans_sf"/>
</dbReference>
<dbReference type="Pfam" id="PF00083">
    <property type="entry name" value="Sugar_tr"/>
    <property type="match status" value="1"/>
</dbReference>
<dbReference type="AlphaFoldDB" id="A0A2J8A1N6"/>
<dbReference type="SUPFAM" id="SSF103473">
    <property type="entry name" value="MFS general substrate transporter"/>
    <property type="match status" value="1"/>
</dbReference>
<feature type="transmembrane region" description="Helical" evidence="5">
    <location>
        <begin position="79"/>
        <end position="100"/>
    </location>
</feature>
<accession>A0A2J8A1N6</accession>
<dbReference type="Proteomes" id="UP000236333">
    <property type="component" value="Unassembled WGS sequence"/>
</dbReference>
<keyword evidence="4 5" id="KW-0472">Membrane</keyword>
<dbReference type="InterPro" id="IPR020846">
    <property type="entry name" value="MFS_dom"/>
</dbReference>
<evidence type="ECO:0000256" key="2">
    <source>
        <dbReference type="ARBA" id="ARBA00022692"/>
    </source>
</evidence>
<name>A0A2J8A1N6_9CHLO</name>
<comment type="subcellular location">
    <subcellularLocation>
        <location evidence="1">Membrane</location>
        <topology evidence="1">Multi-pass membrane protein</topology>
    </subcellularLocation>
</comment>
<dbReference type="Gene3D" id="1.20.1250.20">
    <property type="entry name" value="MFS general substrate transporter like domains"/>
    <property type="match status" value="1"/>
</dbReference>
<evidence type="ECO:0000256" key="3">
    <source>
        <dbReference type="ARBA" id="ARBA00022989"/>
    </source>
</evidence>
<proteinExistence type="predicted"/>
<keyword evidence="3 5" id="KW-1133">Transmembrane helix</keyword>
<evidence type="ECO:0000256" key="4">
    <source>
        <dbReference type="ARBA" id="ARBA00023136"/>
    </source>
</evidence>
<sequence>MAVGPAPPGGLTLDDALSRYIGEFGRAQVRLMLLVSLFWVTNGTLSDARGRKPVLFGCTAVGAVFTLAAGLAPNYAAYFVFRLLTGVGAAGQALTTYVLATESVGPSWRGTAGVATQLFFVLGGRPGCNLARSQSNMRRP</sequence>
<dbReference type="OrthoDB" id="3936150at2759"/>
<feature type="domain" description="Major facilitator superfamily (MFS) profile" evidence="6">
    <location>
        <begin position="1"/>
        <end position="140"/>
    </location>
</feature>
<evidence type="ECO:0000313" key="7">
    <source>
        <dbReference type="EMBL" id="PNH06441.1"/>
    </source>
</evidence>
<keyword evidence="2 5" id="KW-0812">Transmembrane</keyword>
<evidence type="ECO:0000256" key="1">
    <source>
        <dbReference type="ARBA" id="ARBA00004141"/>
    </source>
</evidence>
<organism evidence="7 8">
    <name type="scientific">Tetrabaena socialis</name>
    <dbReference type="NCBI Taxonomy" id="47790"/>
    <lineage>
        <taxon>Eukaryota</taxon>
        <taxon>Viridiplantae</taxon>
        <taxon>Chlorophyta</taxon>
        <taxon>core chlorophytes</taxon>
        <taxon>Chlorophyceae</taxon>
        <taxon>CS clade</taxon>
        <taxon>Chlamydomonadales</taxon>
        <taxon>Tetrabaenaceae</taxon>
        <taxon>Tetrabaena</taxon>
    </lineage>
</organism>
<gene>
    <name evidence="7" type="ORF">TSOC_007218</name>
</gene>
<feature type="transmembrane region" description="Helical" evidence="5">
    <location>
        <begin position="54"/>
        <end position="73"/>
    </location>
</feature>
<dbReference type="InterPro" id="IPR005828">
    <property type="entry name" value="MFS_sugar_transport-like"/>
</dbReference>
<evidence type="ECO:0000259" key="6">
    <source>
        <dbReference type="PROSITE" id="PS50850"/>
    </source>
</evidence>
<reference evidence="7 8" key="1">
    <citation type="journal article" date="2017" name="Mol. Biol. Evol.">
        <title>The 4-celled Tetrabaena socialis nuclear genome reveals the essential components for genetic control of cell number at the origin of multicellularity in the volvocine lineage.</title>
        <authorList>
            <person name="Featherston J."/>
            <person name="Arakaki Y."/>
            <person name="Hanschen E.R."/>
            <person name="Ferris P.J."/>
            <person name="Michod R.E."/>
            <person name="Olson B.J.S.C."/>
            <person name="Nozaki H."/>
            <person name="Durand P.M."/>
        </authorList>
    </citation>
    <scope>NUCLEOTIDE SEQUENCE [LARGE SCALE GENOMIC DNA]</scope>
    <source>
        <strain evidence="7 8">NIES-571</strain>
    </source>
</reference>
<dbReference type="GO" id="GO:0022857">
    <property type="term" value="F:transmembrane transporter activity"/>
    <property type="evidence" value="ECO:0007669"/>
    <property type="project" value="InterPro"/>
</dbReference>
<dbReference type="GO" id="GO:0016020">
    <property type="term" value="C:membrane"/>
    <property type="evidence" value="ECO:0007669"/>
    <property type="project" value="UniProtKB-SubCell"/>
</dbReference>
<comment type="caution">
    <text evidence="7">The sequence shown here is derived from an EMBL/GenBank/DDBJ whole genome shotgun (WGS) entry which is preliminary data.</text>
</comment>
<keyword evidence="8" id="KW-1185">Reference proteome</keyword>
<evidence type="ECO:0000313" key="8">
    <source>
        <dbReference type="Proteomes" id="UP000236333"/>
    </source>
</evidence>
<dbReference type="PROSITE" id="PS50850">
    <property type="entry name" value="MFS"/>
    <property type="match status" value="1"/>
</dbReference>
<evidence type="ECO:0000256" key="5">
    <source>
        <dbReference type="SAM" id="Phobius"/>
    </source>
</evidence>
<dbReference type="PANTHER" id="PTHR24064">
    <property type="entry name" value="SOLUTE CARRIER FAMILY 22 MEMBER"/>
    <property type="match status" value="1"/>
</dbReference>
<protein>
    <submittedName>
        <fullName evidence="7">Organic cation/carnitine transporter 4</fullName>
    </submittedName>
</protein>
<dbReference type="EMBL" id="PGGS01000236">
    <property type="protein sequence ID" value="PNH06441.1"/>
    <property type="molecule type" value="Genomic_DNA"/>
</dbReference>